<sequence>MKAFTVLLFLVFNCSKLTSVPIPDYQLLSVEKFSKHTNAKLILVRNDTLRAVEVHHVDIGSVLICVAEQNRLVLRDVRTSMFKQKDHVLVRFWRGKFYFSSASV</sequence>
<dbReference type="Proteomes" id="UP000177325">
    <property type="component" value="Unassembled WGS sequence"/>
</dbReference>
<evidence type="ECO:0000313" key="2">
    <source>
        <dbReference type="Proteomes" id="UP000177325"/>
    </source>
</evidence>
<dbReference type="AlphaFoldDB" id="A0A1F6FG77"/>
<name>A0A1F6FG77_9BACT</name>
<gene>
    <name evidence="1" type="ORF">A3G90_02150</name>
</gene>
<evidence type="ECO:0000313" key="1">
    <source>
        <dbReference type="EMBL" id="OGG84858.1"/>
    </source>
</evidence>
<organism evidence="1 2">
    <name type="scientific">Candidatus Kaiserbacteria bacterium RIFCSPLOWO2_12_FULL_45_26</name>
    <dbReference type="NCBI Taxonomy" id="1798525"/>
    <lineage>
        <taxon>Bacteria</taxon>
        <taxon>Candidatus Kaiseribacteriota</taxon>
    </lineage>
</organism>
<proteinExistence type="predicted"/>
<accession>A0A1F6FG77</accession>
<reference evidence="1 2" key="1">
    <citation type="journal article" date="2016" name="Nat. Commun.">
        <title>Thousands of microbial genomes shed light on interconnected biogeochemical processes in an aquifer system.</title>
        <authorList>
            <person name="Anantharaman K."/>
            <person name="Brown C.T."/>
            <person name="Hug L.A."/>
            <person name="Sharon I."/>
            <person name="Castelle C.J."/>
            <person name="Probst A.J."/>
            <person name="Thomas B.C."/>
            <person name="Singh A."/>
            <person name="Wilkins M.J."/>
            <person name="Karaoz U."/>
            <person name="Brodie E.L."/>
            <person name="Williams K.H."/>
            <person name="Hubbard S.S."/>
            <person name="Banfield J.F."/>
        </authorList>
    </citation>
    <scope>NUCLEOTIDE SEQUENCE [LARGE SCALE GENOMIC DNA]</scope>
</reference>
<comment type="caution">
    <text evidence="1">The sequence shown here is derived from an EMBL/GenBank/DDBJ whole genome shotgun (WGS) entry which is preliminary data.</text>
</comment>
<dbReference type="EMBL" id="MFMM01000001">
    <property type="protein sequence ID" value="OGG84858.1"/>
    <property type="molecule type" value="Genomic_DNA"/>
</dbReference>
<protein>
    <submittedName>
        <fullName evidence="1">Uncharacterized protein</fullName>
    </submittedName>
</protein>